<keyword evidence="3" id="KW-1185">Reference proteome</keyword>
<evidence type="ECO:0000313" key="3">
    <source>
        <dbReference type="Proteomes" id="UP000271889"/>
    </source>
</evidence>
<dbReference type="OrthoDB" id="2373987at2759"/>
<accession>A0A3P6RHR1</accession>
<organism evidence="2 3">
    <name type="scientific">Cylicostephanus goldi</name>
    <name type="common">Nematode worm</name>
    <dbReference type="NCBI Taxonomy" id="71465"/>
    <lineage>
        <taxon>Eukaryota</taxon>
        <taxon>Metazoa</taxon>
        <taxon>Ecdysozoa</taxon>
        <taxon>Nematoda</taxon>
        <taxon>Chromadorea</taxon>
        <taxon>Rhabditida</taxon>
        <taxon>Rhabditina</taxon>
        <taxon>Rhabditomorpha</taxon>
        <taxon>Strongyloidea</taxon>
        <taxon>Strongylidae</taxon>
        <taxon>Cylicostephanus</taxon>
    </lineage>
</organism>
<gene>
    <name evidence="2" type="ORF">CGOC_LOCUS5580</name>
</gene>
<dbReference type="Proteomes" id="UP000271889">
    <property type="component" value="Unassembled WGS sequence"/>
</dbReference>
<protein>
    <submittedName>
        <fullName evidence="2">Uncharacterized protein</fullName>
    </submittedName>
</protein>
<dbReference type="AlphaFoldDB" id="A0A3P6RHR1"/>
<evidence type="ECO:0000256" key="1">
    <source>
        <dbReference type="SAM" id="MobiDB-lite"/>
    </source>
</evidence>
<name>A0A3P6RHR1_CYLGO</name>
<evidence type="ECO:0000313" key="2">
    <source>
        <dbReference type="EMBL" id="VDK62822.1"/>
    </source>
</evidence>
<sequence>MMSPPSPRTPKGVLKSPESPRQSTQVDVASIQAIQNLRTELNHKLDLLITSIAAGATAKDAKNSDENSNLTPSPKRNSKVNFSDSDVK</sequence>
<reference evidence="2 3" key="1">
    <citation type="submission" date="2018-11" db="EMBL/GenBank/DDBJ databases">
        <authorList>
            <consortium name="Pathogen Informatics"/>
        </authorList>
    </citation>
    <scope>NUCLEOTIDE SEQUENCE [LARGE SCALE GENOMIC DNA]</scope>
</reference>
<feature type="region of interest" description="Disordered" evidence="1">
    <location>
        <begin position="56"/>
        <end position="88"/>
    </location>
</feature>
<feature type="compositionally biased region" description="Polar residues" evidence="1">
    <location>
        <begin position="66"/>
        <end position="88"/>
    </location>
</feature>
<dbReference type="EMBL" id="UYRV01017140">
    <property type="protein sequence ID" value="VDK62822.1"/>
    <property type="molecule type" value="Genomic_DNA"/>
</dbReference>
<feature type="region of interest" description="Disordered" evidence="1">
    <location>
        <begin position="1"/>
        <end position="26"/>
    </location>
</feature>
<proteinExistence type="predicted"/>